<feature type="domain" description="DNA-binding protein H-NS-like C-terminal" evidence="5">
    <location>
        <begin position="55"/>
        <end position="101"/>
    </location>
</feature>
<evidence type="ECO:0000256" key="2">
    <source>
        <dbReference type="ARBA" id="ARBA00010610"/>
    </source>
</evidence>
<keyword evidence="7" id="KW-1185">Reference proteome</keyword>
<dbReference type="Pfam" id="PF00816">
    <property type="entry name" value="Histone_HNS"/>
    <property type="match status" value="1"/>
</dbReference>
<dbReference type="InterPro" id="IPR037150">
    <property type="entry name" value="H-NS_C_dom_sf"/>
</dbReference>
<dbReference type="PANTHER" id="PTHR38097:SF2">
    <property type="entry name" value="DNA-BINDING PROTEIN STPA"/>
    <property type="match status" value="1"/>
</dbReference>
<dbReference type="Proteomes" id="UP000472676">
    <property type="component" value="Unassembled WGS sequence"/>
</dbReference>
<dbReference type="PANTHER" id="PTHR38097">
    <property type="match status" value="1"/>
</dbReference>
<evidence type="ECO:0000256" key="4">
    <source>
        <dbReference type="ARBA" id="ARBA00023125"/>
    </source>
</evidence>
<dbReference type="SMART" id="SM00528">
    <property type="entry name" value="HNS"/>
    <property type="match status" value="1"/>
</dbReference>
<dbReference type="GO" id="GO:0003677">
    <property type="term" value="F:DNA binding"/>
    <property type="evidence" value="ECO:0007669"/>
    <property type="project" value="UniProtKB-KW"/>
</dbReference>
<evidence type="ECO:0000313" key="6">
    <source>
        <dbReference type="EMBL" id="NGY04534.1"/>
    </source>
</evidence>
<evidence type="ECO:0000256" key="1">
    <source>
        <dbReference type="ARBA" id="ARBA00004453"/>
    </source>
</evidence>
<dbReference type="InterPro" id="IPR027444">
    <property type="entry name" value="H-NS_C_dom"/>
</dbReference>
<sequence>MATYSELLKQIESLTRQAEDLRQAEIEKVISEIKEKMEKYGLTIADLGGLKPSSKAKKSTGKVAAKYRNSVTGETWTGRGRTPKWLADAEAAGKSRESFAV</sequence>
<comment type="subcellular location">
    <subcellularLocation>
        <location evidence="1">Cytoplasm</location>
        <location evidence="1">Nucleoid</location>
    </subcellularLocation>
</comment>
<keyword evidence="4" id="KW-0238">DNA-binding</keyword>
<evidence type="ECO:0000313" key="7">
    <source>
        <dbReference type="Proteomes" id="UP000472676"/>
    </source>
</evidence>
<dbReference type="AlphaFoldDB" id="A0A6M2BQB3"/>
<dbReference type="SUPFAM" id="SSF81273">
    <property type="entry name" value="H-NS histone-like proteins"/>
    <property type="match status" value="1"/>
</dbReference>
<gene>
    <name evidence="6" type="ORF">G7Y85_07155</name>
</gene>
<name>A0A6M2BQB3_9GAMM</name>
<evidence type="ECO:0000256" key="3">
    <source>
        <dbReference type="ARBA" id="ARBA00022490"/>
    </source>
</evidence>
<proteinExistence type="inferred from homology"/>
<dbReference type="GO" id="GO:0009295">
    <property type="term" value="C:nucleoid"/>
    <property type="evidence" value="ECO:0007669"/>
    <property type="project" value="UniProtKB-SubCell"/>
</dbReference>
<evidence type="ECO:0000259" key="5">
    <source>
        <dbReference type="SMART" id="SM00528"/>
    </source>
</evidence>
<keyword evidence="3" id="KW-0963">Cytoplasm</keyword>
<reference evidence="6 7" key="1">
    <citation type="journal article" date="2014" name="Int. J. Syst. Evol. Microbiol.">
        <title>Solimonas terrae sp. nov., isolated from soil.</title>
        <authorList>
            <person name="Kim S.J."/>
            <person name="Moon J.Y."/>
            <person name="Weon H.Y."/>
            <person name="Ahn J.H."/>
            <person name="Chen W.M."/>
            <person name="Kwon S.W."/>
        </authorList>
    </citation>
    <scope>NUCLEOTIDE SEQUENCE [LARGE SCALE GENOMIC DNA]</scope>
    <source>
        <strain evidence="6 7">KIS83-12</strain>
    </source>
</reference>
<dbReference type="EMBL" id="JAAMOW010000003">
    <property type="protein sequence ID" value="NGY04534.1"/>
    <property type="molecule type" value="Genomic_DNA"/>
</dbReference>
<comment type="caution">
    <text evidence="6">The sequence shown here is derived from an EMBL/GenBank/DDBJ whole genome shotgun (WGS) entry which is preliminary data.</text>
</comment>
<accession>A0A6M2BQB3</accession>
<protein>
    <submittedName>
        <fullName evidence="6">H-NS histone family protein</fullName>
    </submittedName>
</protein>
<organism evidence="6 7">
    <name type="scientific">Solimonas terrae</name>
    <dbReference type="NCBI Taxonomy" id="1396819"/>
    <lineage>
        <taxon>Bacteria</taxon>
        <taxon>Pseudomonadati</taxon>
        <taxon>Pseudomonadota</taxon>
        <taxon>Gammaproteobacteria</taxon>
        <taxon>Nevskiales</taxon>
        <taxon>Nevskiaceae</taxon>
        <taxon>Solimonas</taxon>
    </lineage>
</organism>
<comment type="similarity">
    <text evidence="2">Belongs to the histone-like protein H-NS family.</text>
</comment>
<dbReference type="Gene3D" id="4.10.430.10">
    <property type="entry name" value="Histone-like protein H-NS, C-terminal domain"/>
    <property type="match status" value="1"/>
</dbReference>
<dbReference type="RefSeq" id="WP_166254101.1">
    <property type="nucleotide sequence ID" value="NZ_JAAMOW010000003.1"/>
</dbReference>